<feature type="compositionally biased region" description="Low complexity" evidence="1">
    <location>
        <begin position="144"/>
        <end position="172"/>
    </location>
</feature>
<evidence type="ECO:0000313" key="3">
    <source>
        <dbReference type="EMBL" id="KAF9454075.1"/>
    </source>
</evidence>
<dbReference type="EMBL" id="MU151056">
    <property type="protein sequence ID" value="KAF9454075.1"/>
    <property type="molecule type" value="Genomic_DNA"/>
</dbReference>
<name>A0A9P6C9K2_9AGAR</name>
<evidence type="ECO:0000256" key="2">
    <source>
        <dbReference type="SAM" id="SignalP"/>
    </source>
</evidence>
<organism evidence="3 4">
    <name type="scientific">Macrolepiota fuliginosa MF-IS2</name>
    <dbReference type="NCBI Taxonomy" id="1400762"/>
    <lineage>
        <taxon>Eukaryota</taxon>
        <taxon>Fungi</taxon>
        <taxon>Dikarya</taxon>
        <taxon>Basidiomycota</taxon>
        <taxon>Agaricomycotina</taxon>
        <taxon>Agaricomycetes</taxon>
        <taxon>Agaricomycetidae</taxon>
        <taxon>Agaricales</taxon>
        <taxon>Agaricineae</taxon>
        <taxon>Agaricaceae</taxon>
        <taxon>Macrolepiota</taxon>
    </lineage>
</organism>
<evidence type="ECO:0000313" key="4">
    <source>
        <dbReference type="Proteomes" id="UP000807342"/>
    </source>
</evidence>
<dbReference type="Proteomes" id="UP000807342">
    <property type="component" value="Unassembled WGS sequence"/>
</dbReference>
<dbReference type="OrthoDB" id="4991875at2759"/>
<evidence type="ECO:0000256" key="1">
    <source>
        <dbReference type="SAM" id="MobiDB-lite"/>
    </source>
</evidence>
<sequence>MKSASVATLLAFAASTVVSAQTTSLVILGFDPQPLSADVIGVDTAAEHTTYAVQAGKDPNWQDGFLPGTATVVQGSDYASLLYVLSDGSTTKTLAYGCTFQGDQEICTGAFDGQTVTETDTRQSAIPVALGTAVIPGAASPSVTPTGASPASSGGLSSTTSASSRSEAPSPTQSSGAISLNSAWSAAVALLAVGFTMIV</sequence>
<protein>
    <submittedName>
        <fullName evidence="3">Uncharacterized protein</fullName>
    </submittedName>
</protein>
<proteinExistence type="predicted"/>
<comment type="caution">
    <text evidence="3">The sequence shown here is derived from an EMBL/GenBank/DDBJ whole genome shotgun (WGS) entry which is preliminary data.</text>
</comment>
<reference evidence="3" key="1">
    <citation type="submission" date="2020-11" db="EMBL/GenBank/DDBJ databases">
        <authorList>
            <consortium name="DOE Joint Genome Institute"/>
            <person name="Ahrendt S."/>
            <person name="Riley R."/>
            <person name="Andreopoulos W."/>
            <person name="Labutti K."/>
            <person name="Pangilinan J."/>
            <person name="Ruiz-Duenas F.J."/>
            <person name="Barrasa J.M."/>
            <person name="Sanchez-Garcia M."/>
            <person name="Camarero S."/>
            <person name="Miyauchi S."/>
            <person name="Serrano A."/>
            <person name="Linde D."/>
            <person name="Babiker R."/>
            <person name="Drula E."/>
            <person name="Ayuso-Fernandez I."/>
            <person name="Pacheco R."/>
            <person name="Padilla G."/>
            <person name="Ferreira P."/>
            <person name="Barriuso J."/>
            <person name="Kellner H."/>
            <person name="Castanera R."/>
            <person name="Alfaro M."/>
            <person name="Ramirez L."/>
            <person name="Pisabarro A.G."/>
            <person name="Kuo A."/>
            <person name="Tritt A."/>
            <person name="Lipzen A."/>
            <person name="He G."/>
            <person name="Yan M."/>
            <person name="Ng V."/>
            <person name="Cullen D."/>
            <person name="Martin F."/>
            <person name="Rosso M.-N."/>
            <person name="Henrissat B."/>
            <person name="Hibbett D."/>
            <person name="Martinez A.T."/>
            <person name="Grigoriev I.V."/>
        </authorList>
    </citation>
    <scope>NUCLEOTIDE SEQUENCE</scope>
    <source>
        <strain evidence="3">MF-IS2</strain>
    </source>
</reference>
<keyword evidence="2" id="KW-0732">Signal</keyword>
<gene>
    <name evidence="3" type="ORF">P691DRAFT_770796</name>
</gene>
<feature type="region of interest" description="Disordered" evidence="1">
    <location>
        <begin position="140"/>
        <end position="177"/>
    </location>
</feature>
<feature type="chain" id="PRO_5040418591" evidence="2">
    <location>
        <begin position="21"/>
        <end position="199"/>
    </location>
</feature>
<accession>A0A9P6C9K2</accession>
<dbReference type="AlphaFoldDB" id="A0A9P6C9K2"/>
<keyword evidence="4" id="KW-1185">Reference proteome</keyword>
<feature type="signal peptide" evidence="2">
    <location>
        <begin position="1"/>
        <end position="20"/>
    </location>
</feature>